<dbReference type="Pfam" id="PF04185">
    <property type="entry name" value="Phosphoesterase"/>
    <property type="match status" value="1"/>
</dbReference>
<feature type="signal peptide" evidence="2">
    <location>
        <begin position="1"/>
        <end position="19"/>
    </location>
</feature>
<proteinExistence type="predicted"/>
<dbReference type="EMBL" id="KL584720">
    <property type="protein sequence ID" value="KEQ69768.1"/>
    <property type="molecule type" value="Genomic_DNA"/>
</dbReference>
<dbReference type="GO" id="GO:0009395">
    <property type="term" value="P:phospholipid catabolic process"/>
    <property type="evidence" value="ECO:0007669"/>
    <property type="project" value="TreeGrafter"/>
</dbReference>
<dbReference type="STRING" id="1043004.A0A074WA42"/>
<evidence type="ECO:0000313" key="4">
    <source>
        <dbReference type="Proteomes" id="UP000027730"/>
    </source>
</evidence>
<dbReference type="RefSeq" id="XP_013423877.1">
    <property type="nucleotide sequence ID" value="XM_013568423.1"/>
</dbReference>
<dbReference type="GeneID" id="25412115"/>
<gene>
    <name evidence="3" type="ORF">M436DRAFT_55342</name>
</gene>
<dbReference type="HOGENOM" id="CLU_027977_2_0_1"/>
<keyword evidence="1" id="KW-0378">Hydrolase</keyword>
<accession>A0A074WA42</accession>
<feature type="chain" id="PRO_5001701267" evidence="2">
    <location>
        <begin position="20"/>
        <end position="401"/>
    </location>
</feature>
<dbReference type="InterPro" id="IPR007312">
    <property type="entry name" value="Phosphoesterase"/>
</dbReference>
<protein>
    <submittedName>
        <fullName evidence="3">Acid phosphatase phoa</fullName>
    </submittedName>
</protein>
<organism evidence="3 4">
    <name type="scientific">Aureobasidium namibiae CBS 147.97</name>
    <dbReference type="NCBI Taxonomy" id="1043004"/>
    <lineage>
        <taxon>Eukaryota</taxon>
        <taxon>Fungi</taxon>
        <taxon>Dikarya</taxon>
        <taxon>Ascomycota</taxon>
        <taxon>Pezizomycotina</taxon>
        <taxon>Dothideomycetes</taxon>
        <taxon>Dothideomycetidae</taxon>
        <taxon>Dothideales</taxon>
        <taxon>Saccotheciaceae</taxon>
        <taxon>Aureobasidium</taxon>
    </lineage>
</organism>
<sequence>MFYSTLVVSAIAFSGQALAANLTSTSPADVAAARNSALTLSPTSNVKGKVFDRFVTIWLENTDYDKAASDPNLAWLAKQGITLSNYNGVTHPSEPNYVASIGGDNFGMDNDDFNQIPGNVSSIIDLLEDKGIAWSQYQEDMPYSGFEGKAWINQQTKANDYVRKHNPAVIYDANTSADRLAKNKNLTQFYSDLAAKKLPQWIFITPNMTSDGHDTSVTTAGAWTRNFLEPLLDDKHFMKNTLVLVTFDESHTYTLQNQVFSVLLGDAVPKKLVGTTDSQYYNHYSEISTVEANWDLHTLGRWDVGANIFSFVADKTGDENTPWPAASGPNSSHFFNSSFSGPFSDADRVATLPVPNTKLVRNGRKVLGKIARTWGDASLQSQTYYQNTVQIPDGMHPPQGW</sequence>
<dbReference type="OrthoDB" id="5135119at2759"/>
<dbReference type="GO" id="GO:0016788">
    <property type="term" value="F:hydrolase activity, acting on ester bonds"/>
    <property type="evidence" value="ECO:0007669"/>
    <property type="project" value="InterPro"/>
</dbReference>
<dbReference type="FunFam" id="3.40.720.10:FF:000064">
    <property type="entry name" value="Probable acid phosphatase Pho610"/>
    <property type="match status" value="1"/>
</dbReference>
<dbReference type="Proteomes" id="UP000027730">
    <property type="component" value="Unassembled WGS sequence"/>
</dbReference>
<dbReference type="Gene3D" id="3.40.720.10">
    <property type="entry name" value="Alkaline Phosphatase, subunit A"/>
    <property type="match status" value="1"/>
</dbReference>
<keyword evidence="4" id="KW-1185">Reference proteome</keyword>
<evidence type="ECO:0000256" key="2">
    <source>
        <dbReference type="SAM" id="SignalP"/>
    </source>
</evidence>
<evidence type="ECO:0000313" key="3">
    <source>
        <dbReference type="EMBL" id="KEQ69768.1"/>
    </source>
</evidence>
<keyword evidence="2" id="KW-0732">Signal</keyword>
<dbReference type="AlphaFoldDB" id="A0A074WA42"/>
<dbReference type="PANTHER" id="PTHR31956">
    <property type="entry name" value="NON-SPECIFIC PHOSPHOLIPASE C4-RELATED"/>
    <property type="match status" value="1"/>
</dbReference>
<evidence type="ECO:0000256" key="1">
    <source>
        <dbReference type="ARBA" id="ARBA00022801"/>
    </source>
</evidence>
<name>A0A074WA42_9PEZI</name>
<reference evidence="3 4" key="1">
    <citation type="journal article" date="2014" name="BMC Genomics">
        <title>Genome sequencing of four Aureobasidium pullulans varieties: biotechnological potential, stress tolerance, and description of new species.</title>
        <authorList>
            <person name="Gostin Ar C."/>
            <person name="Ohm R.A."/>
            <person name="Kogej T."/>
            <person name="Sonjak S."/>
            <person name="Turk M."/>
            <person name="Zajc J."/>
            <person name="Zalar P."/>
            <person name="Grube M."/>
            <person name="Sun H."/>
            <person name="Han J."/>
            <person name="Sharma A."/>
            <person name="Chiniquy J."/>
            <person name="Ngan C.Y."/>
            <person name="Lipzen A."/>
            <person name="Barry K."/>
            <person name="Grigoriev I.V."/>
            <person name="Gunde-Cimerman N."/>
        </authorList>
    </citation>
    <scope>NUCLEOTIDE SEQUENCE [LARGE SCALE GENOMIC DNA]</scope>
    <source>
        <strain evidence="3 4">CBS 147.97</strain>
    </source>
</reference>
<dbReference type="InterPro" id="IPR017850">
    <property type="entry name" value="Alkaline_phosphatase_core_sf"/>
</dbReference>
<dbReference type="PANTHER" id="PTHR31956:SF15">
    <property type="entry name" value="ACID PHOSPHATASE PHOA"/>
    <property type="match status" value="1"/>
</dbReference>